<dbReference type="GO" id="GO:0016787">
    <property type="term" value="F:hydrolase activity"/>
    <property type="evidence" value="ECO:0007669"/>
    <property type="project" value="UniProtKB-KW"/>
</dbReference>
<keyword evidence="2" id="KW-0378">Hydrolase</keyword>
<dbReference type="PROSITE" id="PS00436">
    <property type="entry name" value="PEROXIDASE_2"/>
    <property type="match status" value="1"/>
</dbReference>
<dbReference type="InterPro" id="IPR054676">
    <property type="entry name" value="HsaD"/>
</dbReference>
<dbReference type="EMBL" id="AP022595">
    <property type="protein sequence ID" value="BBY57962.1"/>
    <property type="molecule type" value="Genomic_DNA"/>
</dbReference>
<reference evidence="2 3" key="1">
    <citation type="journal article" date="2019" name="Emerg. Microbes Infect.">
        <title>Comprehensive subspecies identification of 175 nontuberculous mycobacteria species based on 7547 genomic profiles.</title>
        <authorList>
            <person name="Matsumoto Y."/>
            <person name="Kinjo T."/>
            <person name="Motooka D."/>
            <person name="Nabeya D."/>
            <person name="Jung N."/>
            <person name="Uechi K."/>
            <person name="Horii T."/>
            <person name="Iida T."/>
            <person name="Fujita J."/>
            <person name="Nakamura S."/>
        </authorList>
    </citation>
    <scope>NUCLEOTIDE SEQUENCE [LARGE SCALE GENOMIC DNA]</scope>
    <source>
        <strain evidence="2 3">JCM 30395</strain>
    </source>
</reference>
<dbReference type="InterPro" id="IPR000073">
    <property type="entry name" value="AB_hydrolase_1"/>
</dbReference>
<sequence>MTSFIQEAESVRELTHSSTSRYAQVRDDMRLHFHEAGVGNPQTVVLLHGGGPGASSWSNFSRNIGVLAKHFHVLAVDQPGYGHSDKHPEHEQYNRYSATALLNLFDHLKIDRADLIGNSLGGGTAVRFALDNPTRAGRLVLMGPGGLSVNLFAPDPTEGVKLLGRFTADPTRENMEKFLRIMVFDQKLITQELIEERFAIASTPESLAAARAMGKSFAGADFELGMMWRDVHKLRQRVLLIWGREDRVNPLDGALVALKQIPRVQLHVFGQCGHWAQLERFDEFNKLTVDFLGGGA</sequence>
<dbReference type="PRINTS" id="PR00111">
    <property type="entry name" value="ABHYDROLASE"/>
</dbReference>
<gene>
    <name evidence="2" type="ORF">MSAR_10980</name>
</gene>
<dbReference type="Gene3D" id="3.40.50.1820">
    <property type="entry name" value="alpha/beta hydrolase"/>
    <property type="match status" value="1"/>
</dbReference>
<dbReference type="InterPro" id="IPR029058">
    <property type="entry name" value="AB_hydrolase_fold"/>
</dbReference>
<dbReference type="RefSeq" id="WP_163695121.1">
    <property type="nucleotide sequence ID" value="NZ_AP022595.1"/>
</dbReference>
<dbReference type="Pfam" id="PF00561">
    <property type="entry name" value="Abhydrolase_1"/>
    <property type="match status" value="1"/>
</dbReference>
<dbReference type="InterPro" id="IPR019794">
    <property type="entry name" value="Peroxidases_AS"/>
</dbReference>
<evidence type="ECO:0000259" key="1">
    <source>
        <dbReference type="Pfam" id="PF00561"/>
    </source>
</evidence>
<dbReference type="PANTHER" id="PTHR46438">
    <property type="entry name" value="ALPHA/BETA-HYDROLASES SUPERFAMILY PROTEIN"/>
    <property type="match status" value="1"/>
</dbReference>
<feature type="domain" description="AB hydrolase-1" evidence="1">
    <location>
        <begin position="44"/>
        <end position="280"/>
    </location>
</feature>
<dbReference type="KEGG" id="msar:MSAR_10980"/>
<proteinExistence type="predicted"/>
<accession>A0A7I7SLX3</accession>
<evidence type="ECO:0000313" key="2">
    <source>
        <dbReference type="EMBL" id="BBY57962.1"/>
    </source>
</evidence>
<protein>
    <submittedName>
        <fullName evidence="2">4,5-9,10-diseco-3-hydroxy-5,9,17-trioxoandrosta-1 (10),2-diene-4-oate hydrolase</fullName>
    </submittedName>
</protein>
<dbReference type="NCBIfam" id="NF045632">
    <property type="entry name" value="hydroxlase_HsaD"/>
    <property type="match status" value="1"/>
</dbReference>
<keyword evidence="3" id="KW-1185">Reference proteome</keyword>
<evidence type="ECO:0000313" key="3">
    <source>
        <dbReference type="Proteomes" id="UP000466445"/>
    </source>
</evidence>
<dbReference type="SUPFAM" id="SSF53474">
    <property type="entry name" value="alpha/beta-Hydrolases"/>
    <property type="match status" value="1"/>
</dbReference>
<dbReference type="GO" id="GO:0004601">
    <property type="term" value="F:peroxidase activity"/>
    <property type="evidence" value="ECO:0007669"/>
    <property type="project" value="InterPro"/>
</dbReference>
<dbReference type="AlphaFoldDB" id="A0A7I7SLX3"/>
<dbReference type="PANTHER" id="PTHR46438:SF11">
    <property type="entry name" value="LIPASE-RELATED"/>
    <property type="match status" value="1"/>
</dbReference>
<dbReference type="Proteomes" id="UP000466445">
    <property type="component" value="Chromosome"/>
</dbReference>
<name>A0A7I7SLX3_9MYCO</name>
<organism evidence="2 3">
    <name type="scientific">Mycolicibacterium sarraceniae</name>
    <dbReference type="NCBI Taxonomy" id="1534348"/>
    <lineage>
        <taxon>Bacteria</taxon>
        <taxon>Bacillati</taxon>
        <taxon>Actinomycetota</taxon>
        <taxon>Actinomycetes</taxon>
        <taxon>Mycobacteriales</taxon>
        <taxon>Mycobacteriaceae</taxon>
        <taxon>Mycolicibacterium</taxon>
    </lineage>
</organism>